<comment type="caution">
    <text evidence="1">The sequence shown here is derived from an EMBL/GenBank/DDBJ whole genome shotgun (WGS) entry which is preliminary data.</text>
</comment>
<dbReference type="OrthoDB" id="79849at2"/>
<organism evidence="1 3">
    <name type="scientific">Hydrocarboniphaga effusa AP103</name>
    <dbReference type="NCBI Taxonomy" id="1172194"/>
    <lineage>
        <taxon>Bacteria</taxon>
        <taxon>Pseudomonadati</taxon>
        <taxon>Pseudomonadota</taxon>
        <taxon>Gammaproteobacteria</taxon>
        <taxon>Nevskiales</taxon>
        <taxon>Nevskiaceae</taxon>
        <taxon>Hydrocarboniphaga</taxon>
    </lineage>
</organism>
<keyword evidence="3" id="KW-1185">Reference proteome</keyword>
<evidence type="ECO:0000313" key="2">
    <source>
        <dbReference type="EMBL" id="EIT70195.1"/>
    </source>
</evidence>
<protein>
    <recommendedName>
        <fullName evidence="4">Bacteriophage tail tape measure C-terminal domain-containing protein</fullName>
    </recommendedName>
</protein>
<dbReference type="EMBL" id="AKGD01000001">
    <property type="protein sequence ID" value="EIT70195.1"/>
    <property type="molecule type" value="Genomic_DNA"/>
</dbReference>
<evidence type="ECO:0000313" key="1">
    <source>
        <dbReference type="EMBL" id="EIT70008.1"/>
    </source>
</evidence>
<gene>
    <name evidence="1" type="ORF">WQQ_01450</name>
    <name evidence="2" type="ORF">WQQ_03320</name>
</gene>
<accession>I8T8F9</accession>
<reference evidence="1 3" key="1">
    <citation type="journal article" date="2012" name="J. Bacteriol.">
        <title>Genome Sequence of n-Alkane-Degrading Hydrocarboniphaga effusa Strain AP103T (ATCC BAA-332T).</title>
        <authorList>
            <person name="Chang H.K."/>
            <person name="Zylstra G.J."/>
            <person name="Chae J.C."/>
        </authorList>
    </citation>
    <scope>NUCLEOTIDE SEQUENCE [LARGE SCALE GENOMIC DNA]</scope>
    <source>
        <strain evidence="1 3">AP103</strain>
    </source>
</reference>
<dbReference type="AlphaFoldDB" id="I8T8F9"/>
<dbReference type="PATRIC" id="fig|1172194.4.peg.138"/>
<evidence type="ECO:0008006" key="4">
    <source>
        <dbReference type="Google" id="ProtNLM"/>
    </source>
</evidence>
<dbReference type="Proteomes" id="UP000003704">
    <property type="component" value="Unassembled WGS sequence"/>
</dbReference>
<dbReference type="RefSeq" id="WP_007183291.1">
    <property type="nucleotide sequence ID" value="NZ_AKGD01000001.1"/>
</dbReference>
<dbReference type="STRING" id="1172194.WQQ_01450"/>
<evidence type="ECO:0000313" key="3">
    <source>
        <dbReference type="Proteomes" id="UP000003704"/>
    </source>
</evidence>
<name>I8T8F9_9GAMM</name>
<reference evidence="1" key="2">
    <citation type="submission" date="2012-05" db="EMBL/GenBank/DDBJ databases">
        <authorList>
            <person name="Park J.-H."/>
            <person name="Zylstra G.J."/>
            <person name="Chae J.-C."/>
        </authorList>
    </citation>
    <scope>NUCLEOTIDE SEQUENCE</scope>
    <source>
        <strain evidence="1">AP103</strain>
    </source>
</reference>
<proteinExistence type="predicted"/>
<dbReference type="EMBL" id="AKGD01000001">
    <property type="protein sequence ID" value="EIT70008.1"/>
    <property type="molecule type" value="Genomic_DNA"/>
</dbReference>
<sequence length="663" mass="69100">MNLGSIGSVFIDVAANTAKFETDIGRASRESEKRAREIQKGFQDAAKNIAASLAALDIGRRLGEGLRAAIERADELDEMAQKVGASVRGLSGLKFAADLEGVDGLTEALAKLSKAMVESEKAGSEQGRAFAALGINVRDASGQLKTSDVVLREMAEAFAQSEDGATKSAVAMALLGRSGADMIPFLNNGAEGLDRLTRKAEELGLVIDDEIAAAAGEFNDNLFILQASASGLASRVAADLLPSLRDLTAQFTETSATGDVAAGLADSLRVGFQGVALVVANVSYVFEQIGREIGGIAAQAVALAHLDFSGAAAIHDAMVADAADARRRIDELNTALLNLGKTDEQVRTRAAKAEAGDGKSQIKFGPEATFDGRFDLKSIEADALRPLREQITAEHDLLEQRLQQEQDYHKASYDAEIAAEQRRKGVADSMANYQRQQIDAMVTQADAIAGVLSMAADAASAFGAKGFAVFKALKIAEAMISIPSSAIKAYESALAVPVIGPALAPAAAAAAVAVQLAQVQQIRSMQFSGRRYGGIVSAGGMYEVAEPGNPELLRYGNKTLLMMGSQSGVVEPASAIAPLSSGGGGVKITFNDNVGVAVNARQLSDGQIIAEISHRVDQGMQTAASRAVGITAAQLASRSGDVYAGLQAGSVVQRRNRNSKVYG</sequence>